<evidence type="ECO:0000259" key="2">
    <source>
        <dbReference type="PROSITE" id="PS50003"/>
    </source>
</evidence>
<proteinExistence type="predicted"/>
<name>A0A7S4MMM8_9STRA</name>
<organism evidence="3">
    <name type="scientific">Odontella aurita</name>
    <dbReference type="NCBI Taxonomy" id="265563"/>
    <lineage>
        <taxon>Eukaryota</taxon>
        <taxon>Sar</taxon>
        <taxon>Stramenopiles</taxon>
        <taxon>Ochrophyta</taxon>
        <taxon>Bacillariophyta</taxon>
        <taxon>Mediophyceae</taxon>
        <taxon>Biddulphiophycidae</taxon>
        <taxon>Eupodiscales</taxon>
        <taxon>Odontellaceae</taxon>
        <taxon>Odontella</taxon>
    </lineage>
</organism>
<accession>A0A7S4MMM8</accession>
<feature type="domain" description="PH" evidence="2">
    <location>
        <begin position="327"/>
        <end position="430"/>
    </location>
</feature>
<feature type="region of interest" description="Disordered" evidence="1">
    <location>
        <begin position="1"/>
        <end position="28"/>
    </location>
</feature>
<dbReference type="PROSITE" id="PS50003">
    <property type="entry name" value="PH_DOMAIN"/>
    <property type="match status" value="1"/>
</dbReference>
<dbReference type="Gene3D" id="1.10.1000.11">
    <property type="entry name" value="Arf Nucleotide-binding Site Opener,domain 2"/>
    <property type="match status" value="1"/>
</dbReference>
<dbReference type="InterPro" id="IPR011993">
    <property type="entry name" value="PH-like_dom_sf"/>
</dbReference>
<dbReference type="AlphaFoldDB" id="A0A7S4MMM8"/>
<dbReference type="EMBL" id="HBKQ01017900">
    <property type="protein sequence ID" value="CAE2231458.1"/>
    <property type="molecule type" value="Transcribed_RNA"/>
</dbReference>
<evidence type="ECO:0000313" key="3">
    <source>
        <dbReference type="EMBL" id="CAE2231458.1"/>
    </source>
</evidence>
<dbReference type="InterPro" id="IPR035999">
    <property type="entry name" value="Sec7_dom_sf"/>
</dbReference>
<gene>
    <name evidence="3" type="ORF">OAUR00152_LOCUS12105</name>
</gene>
<dbReference type="InterPro" id="IPR023394">
    <property type="entry name" value="Sec7_C_sf"/>
</dbReference>
<dbReference type="Pfam" id="PF22286">
    <property type="entry name" value="RHG20_PH"/>
    <property type="match status" value="1"/>
</dbReference>
<dbReference type="SUPFAM" id="SSF48425">
    <property type="entry name" value="Sec7 domain"/>
    <property type="match status" value="1"/>
</dbReference>
<dbReference type="SUPFAM" id="SSF50729">
    <property type="entry name" value="PH domain-like"/>
    <property type="match status" value="1"/>
</dbReference>
<dbReference type="InterPro" id="IPR000904">
    <property type="entry name" value="Sec7_dom"/>
</dbReference>
<dbReference type="InterPro" id="IPR047887">
    <property type="entry name" value="ARHGAP20_PH"/>
</dbReference>
<dbReference type="PANTHER" id="PTHR12673">
    <property type="entry name" value="FACIOGENITAL DYSPLASIA PROTEIN"/>
    <property type="match status" value="1"/>
</dbReference>
<dbReference type="GO" id="GO:0032012">
    <property type="term" value="P:regulation of ARF protein signal transduction"/>
    <property type="evidence" value="ECO:0007669"/>
    <property type="project" value="InterPro"/>
</dbReference>
<dbReference type="GO" id="GO:0005737">
    <property type="term" value="C:cytoplasm"/>
    <property type="evidence" value="ECO:0007669"/>
    <property type="project" value="TreeGrafter"/>
</dbReference>
<evidence type="ECO:0000256" key="1">
    <source>
        <dbReference type="SAM" id="MobiDB-lite"/>
    </source>
</evidence>
<dbReference type="PANTHER" id="PTHR12673:SF263">
    <property type="entry name" value="PLECKSTRIN DOMAIN-CONTAINING PROTEIN"/>
    <property type="match status" value="1"/>
</dbReference>
<dbReference type="InterPro" id="IPR001849">
    <property type="entry name" value="PH_domain"/>
</dbReference>
<sequence>MLNTDLHKSQTGRGSGSSGRGGKQRKKMSRAEFINNLRDVNNSEEFSRDYLTTIYDSIEAHPIVIYHQTDFGNGSQHGASSAAQNSVYISGVAPTGVGDGAGGDLMAMIKSLIRSVKPSQELLRGLAVHEHPFHDIGSYEHGRRASASGPGVGGMGGSSVVMVVPKDLVWTALRYTWHHFLSIVNSTLETAHLDPKGLESCLDVLRYSIGATICLDMAMESSAFITQLSRVKFFNQNRELEESGAGAGAGGPSTGGRNDEWFERLEKACSDPSSTNVTKINAVDQVNGVIDDLRSSLRIDSRQKREIATVSRRIRNGEILLNDPTRFFIREGDLAKRGNRTGRSVRYHFFLFSDMLVYAHKSSSSGVYKIHEELPLHLMKITDYALDGMSGNARMRGSFHIQHPRKSFLASAYSGELKNSWMRDINSAIKKDVERKARMEGARLASAVKGTPMA</sequence>
<dbReference type="Gene3D" id="2.30.29.30">
    <property type="entry name" value="Pleckstrin-homology domain (PH domain)/Phosphotyrosine-binding domain (PTB)"/>
    <property type="match status" value="1"/>
</dbReference>
<dbReference type="GO" id="GO:0005085">
    <property type="term" value="F:guanyl-nucleotide exchange factor activity"/>
    <property type="evidence" value="ECO:0007669"/>
    <property type="project" value="InterPro"/>
</dbReference>
<dbReference type="Pfam" id="PF01369">
    <property type="entry name" value="Sec7"/>
    <property type="match status" value="1"/>
</dbReference>
<protein>
    <recommendedName>
        <fullName evidence="2">PH domain-containing protein</fullName>
    </recommendedName>
</protein>
<dbReference type="SMART" id="SM00233">
    <property type="entry name" value="PH"/>
    <property type="match status" value="1"/>
</dbReference>
<dbReference type="InterPro" id="IPR051092">
    <property type="entry name" value="FYVE_RhoGEF_PH"/>
</dbReference>
<reference evidence="3" key="1">
    <citation type="submission" date="2021-01" db="EMBL/GenBank/DDBJ databases">
        <authorList>
            <person name="Corre E."/>
            <person name="Pelletier E."/>
            <person name="Niang G."/>
            <person name="Scheremetjew M."/>
            <person name="Finn R."/>
            <person name="Kale V."/>
            <person name="Holt S."/>
            <person name="Cochrane G."/>
            <person name="Meng A."/>
            <person name="Brown T."/>
            <person name="Cohen L."/>
        </authorList>
    </citation>
    <scope>NUCLEOTIDE SEQUENCE</scope>
    <source>
        <strain evidence="3">Isolate 1302-5</strain>
    </source>
</reference>